<dbReference type="AlphaFoldDB" id="A0A917JLV0"/>
<dbReference type="GO" id="GO:0008757">
    <property type="term" value="F:S-adenosylmethionine-dependent methyltransferase activity"/>
    <property type="evidence" value="ECO:0007669"/>
    <property type="project" value="InterPro"/>
</dbReference>
<evidence type="ECO:0000313" key="3">
    <source>
        <dbReference type="Proteomes" id="UP000630149"/>
    </source>
</evidence>
<feature type="domain" description="Methyltransferase type 11" evidence="1">
    <location>
        <begin position="79"/>
        <end position="127"/>
    </location>
</feature>
<dbReference type="RefSeq" id="WP_165481051.1">
    <property type="nucleotide sequence ID" value="NZ_BMOB01000001.1"/>
</dbReference>
<dbReference type="SUPFAM" id="SSF53335">
    <property type="entry name" value="S-adenosyl-L-methionine-dependent methyltransferases"/>
    <property type="match status" value="1"/>
</dbReference>
<dbReference type="Proteomes" id="UP000630149">
    <property type="component" value="Unassembled WGS sequence"/>
</dbReference>
<dbReference type="InterPro" id="IPR029063">
    <property type="entry name" value="SAM-dependent_MTases_sf"/>
</dbReference>
<evidence type="ECO:0000313" key="2">
    <source>
        <dbReference type="EMBL" id="GGI75939.1"/>
    </source>
</evidence>
<evidence type="ECO:0000259" key="1">
    <source>
        <dbReference type="Pfam" id="PF08241"/>
    </source>
</evidence>
<dbReference type="InterPro" id="IPR013216">
    <property type="entry name" value="Methyltransf_11"/>
</dbReference>
<dbReference type="GO" id="GO:0032259">
    <property type="term" value="P:methylation"/>
    <property type="evidence" value="ECO:0007669"/>
    <property type="project" value="UniProtKB-KW"/>
</dbReference>
<protein>
    <submittedName>
        <fullName evidence="2">Methyltransferase</fullName>
    </submittedName>
</protein>
<keyword evidence="2" id="KW-0489">Methyltransferase</keyword>
<reference evidence="2" key="2">
    <citation type="submission" date="2020-09" db="EMBL/GenBank/DDBJ databases">
        <authorList>
            <person name="Sun Q."/>
            <person name="Ohkuma M."/>
        </authorList>
    </citation>
    <scope>NUCLEOTIDE SEQUENCE</scope>
    <source>
        <strain evidence="2">JCM 13919</strain>
    </source>
</reference>
<name>A0A917JLV0_9GAMM</name>
<sequence length="250" mass="28767">MATDALSKQYRSLDDWFETSQGERVAHAFAKELTKHQQYIYGKSLLQLGNCGDNIWLKSLHFYCKWITTPYLNIHRTSLLSSIQSLPFEKNSLDCLIAPFTFEVLTTDKNLIVEIDRILKPSGYVIFFGINPWSFWGASVKWGNIEYLGHAVKHLTSSFTVKRILLNLGYSQYLHHSFYYIPPVSKEKYLHKLEFFNEIGKMLWPFPAGFYCLILQKKEYALSGLLPVDEQALQVGGKPSMSISGNVIHQ</sequence>
<keyword evidence="3" id="KW-1185">Reference proteome</keyword>
<comment type="caution">
    <text evidence="2">The sequence shown here is derived from an EMBL/GenBank/DDBJ whole genome shotgun (WGS) entry which is preliminary data.</text>
</comment>
<dbReference type="Gene3D" id="3.40.50.150">
    <property type="entry name" value="Vaccinia Virus protein VP39"/>
    <property type="match status" value="1"/>
</dbReference>
<organism evidence="2 3">
    <name type="scientific">Legionella impletisoli</name>
    <dbReference type="NCBI Taxonomy" id="343510"/>
    <lineage>
        <taxon>Bacteria</taxon>
        <taxon>Pseudomonadati</taxon>
        <taxon>Pseudomonadota</taxon>
        <taxon>Gammaproteobacteria</taxon>
        <taxon>Legionellales</taxon>
        <taxon>Legionellaceae</taxon>
        <taxon>Legionella</taxon>
    </lineage>
</organism>
<accession>A0A917JLV0</accession>
<reference evidence="2" key="1">
    <citation type="journal article" date="2014" name="Int. J. Syst. Evol. Microbiol.">
        <title>Complete genome sequence of Corynebacterium casei LMG S-19264T (=DSM 44701T), isolated from a smear-ripened cheese.</title>
        <authorList>
            <consortium name="US DOE Joint Genome Institute (JGI-PGF)"/>
            <person name="Walter F."/>
            <person name="Albersmeier A."/>
            <person name="Kalinowski J."/>
            <person name="Ruckert C."/>
        </authorList>
    </citation>
    <scope>NUCLEOTIDE SEQUENCE</scope>
    <source>
        <strain evidence="2">JCM 13919</strain>
    </source>
</reference>
<dbReference type="EMBL" id="BMOB01000001">
    <property type="protein sequence ID" value="GGI75939.1"/>
    <property type="molecule type" value="Genomic_DNA"/>
</dbReference>
<keyword evidence="2" id="KW-0808">Transferase</keyword>
<gene>
    <name evidence="2" type="ORF">GCM10007966_01020</name>
</gene>
<proteinExistence type="predicted"/>
<dbReference type="Pfam" id="PF08241">
    <property type="entry name" value="Methyltransf_11"/>
    <property type="match status" value="1"/>
</dbReference>